<name>A0AAD9UQT6_9APIC</name>
<keyword evidence="2" id="KW-1185">Reference proteome</keyword>
<proteinExistence type="predicted"/>
<sequence length="178" mass="19847">MVKRIEYESSLLARIANSLVDTRVKVQLINGTTIVGTMEPCTLPLRTVSIKEASCQVYVASEGLTKLPQLHLEALPQCSQDAHCQGCMRPTNFINLVQGIMDLKGHRVFLDRQCIREDFVANLVPAKMNKTQRGAFPLSSVHALKRSILREHRDAIKNQAFEKCNRIGNAGTLNNCCL</sequence>
<dbReference type="RefSeq" id="XP_067805107.1">
    <property type="nucleotide sequence ID" value="XM_067946316.1"/>
</dbReference>
<evidence type="ECO:0000313" key="1">
    <source>
        <dbReference type="EMBL" id="KAK2198265.1"/>
    </source>
</evidence>
<dbReference type="EMBL" id="JALLKP010000001">
    <property type="protein sequence ID" value="KAK2198265.1"/>
    <property type="molecule type" value="Genomic_DNA"/>
</dbReference>
<dbReference type="AlphaFoldDB" id="A0AAD9UQT6"/>
<accession>A0AAD9UQT6</accession>
<evidence type="ECO:0000313" key="2">
    <source>
        <dbReference type="Proteomes" id="UP001214638"/>
    </source>
</evidence>
<protein>
    <submittedName>
        <fullName evidence="1">Uncharacterized protein</fullName>
    </submittedName>
</protein>
<comment type="caution">
    <text evidence="1">The sequence shown here is derived from an EMBL/GenBank/DDBJ whole genome shotgun (WGS) entry which is preliminary data.</text>
</comment>
<gene>
    <name evidence="1" type="ORF">BdWA1_001274</name>
</gene>
<dbReference type="GeneID" id="94335572"/>
<organism evidence="1 2">
    <name type="scientific">Babesia duncani</name>
    <dbReference type="NCBI Taxonomy" id="323732"/>
    <lineage>
        <taxon>Eukaryota</taxon>
        <taxon>Sar</taxon>
        <taxon>Alveolata</taxon>
        <taxon>Apicomplexa</taxon>
        <taxon>Aconoidasida</taxon>
        <taxon>Piroplasmida</taxon>
        <taxon>Babesiidae</taxon>
        <taxon>Babesia</taxon>
    </lineage>
</organism>
<reference evidence="1" key="1">
    <citation type="journal article" date="2023" name="Nat. Microbiol.">
        <title>Babesia duncani multi-omics identifies virulence factors and drug targets.</title>
        <authorList>
            <person name="Singh P."/>
            <person name="Lonardi S."/>
            <person name="Liang Q."/>
            <person name="Vydyam P."/>
            <person name="Khabirova E."/>
            <person name="Fang T."/>
            <person name="Gihaz S."/>
            <person name="Thekkiniath J."/>
            <person name="Munshi M."/>
            <person name="Abel S."/>
            <person name="Ciampossin L."/>
            <person name="Batugedara G."/>
            <person name="Gupta M."/>
            <person name="Lu X.M."/>
            <person name="Lenz T."/>
            <person name="Chakravarty S."/>
            <person name="Cornillot E."/>
            <person name="Hu Y."/>
            <person name="Ma W."/>
            <person name="Gonzalez L.M."/>
            <person name="Sanchez S."/>
            <person name="Estrada K."/>
            <person name="Sanchez-Flores A."/>
            <person name="Montero E."/>
            <person name="Harb O.S."/>
            <person name="Le Roch K.G."/>
            <person name="Mamoun C.B."/>
        </authorList>
    </citation>
    <scope>NUCLEOTIDE SEQUENCE</scope>
    <source>
        <strain evidence="1">WA1</strain>
    </source>
</reference>
<dbReference type="Proteomes" id="UP001214638">
    <property type="component" value="Unassembled WGS sequence"/>
</dbReference>
<dbReference type="KEGG" id="bdw:94335572"/>